<protein>
    <recommendedName>
        <fullName evidence="4">Phage virion morphogenesis protein</fullName>
    </recommendedName>
</protein>
<evidence type="ECO:0000256" key="1">
    <source>
        <dbReference type="SAM" id="MobiDB-lite"/>
    </source>
</evidence>
<evidence type="ECO:0008006" key="4">
    <source>
        <dbReference type="Google" id="ProtNLM"/>
    </source>
</evidence>
<dbReference type="InterPro" id="IPR006522">
    <property type="entry name" value="Phage_virion_morphogenesis"/>
</dbReference>
<accession>A0AAC8PW60</accession>
<proteinExistence type="predicted"/>
<dbReference type="AlphaFoldDB" id="A0AAC8PW60"/>
<dbReference type="RefSeq" id="WP_046699337.1">
    <property type="nucleotide sequence ID" value="NZ_CP011376.1"/>
</dbReference>
<name>A0AAC8PW60_9GAMM</name>
<dbReference type="NCBIfam" id="TIGR01635">
    <property type="entry name" value="tail_comp_S"/>
    <property type="match status" value="1"/>
</dbReference>
<dbReference type="EMBL" id="CP011376">
    <property type="protein sequence ID" value="AKG08085.1"/>
    <property type="molecule type" value="Genomic_DNA"/>
</dbReference>
<evidence type="ECO:0000313" key="3">
    <source>
        <dbReference type="Proteomes" id="UP000077465"/>
    </source>
</evidence>
<sequence>MSELSYLPEHLGRIIDGLSDGQMLRLKKTLAQKLRNNQKKRITAQKNADGSAYTPRKPQKRRGQKKRVRAKMMNTIKKAKHTKIKQSREGFAVGYVGRMAQVAEVHQYGLTARLNAKTGASAAYPVRQLLGISDEDKQMIDEAVLDYLEGIL</sequence>
<dbReference type="Pfam" id="PF05069">
    <property type="entry name" value="Phage_tail_S"/>
    <property type="match status" value="1"/>
</dbReference>
<feature type="compositionally biased region" description="Basic residues" evidence="1">
    <location>
        <begin position="57"/>
        <end position="69"/>
    </location>
</feature>
<evidence type="ECO:0000313" key="2">
    <source>
        <dbReference type="EMBL" id="AKG08085.1"/>
    </source>
</evidence>
<organism evidence="2 3">
    <name type="scientific">Moraxella bovoculi</name>
    <dbReference type="NCBI Taxonomy" id="386891"/>
    <lineage>
        <taxon>Bacteria</taxon>
        <taxon>Pseudomonadati</taxon>
        <taxon>Pseudomonadota</taxon>
        <taxon>Gammaproteobacteria</taxon>
        <taxon>Moraxellales</taxon>
        <taxon>Moraxellaceae</taxon>
        <taxon>Moraxella</taxon>
    </lineage>
</organism>
<gene>
    <name evidence="2" type="ORF">AAX06_07945</name>
</gene>
<feature type="region of interest" description="Disordered" evidence="1">
    <location>
        <begin position="36"/>
        <end position="69"/>
    </location>
</feature>
<dbReference type="Proteomes" id="UP000077465">
    <property type="component" value="Chromosome"/>
</dbReference>
<reference evidence="2 3" key="1">
    <citation type="submission" date="2015-05" db="EMBL/GenBank/DDBJ databases">
        <authorList>
            <person name="Dickey A."/>
            <person name="Clawson M."/>
            <person name="Bono J."/>
            <person name="Loy J.D."/>
        </authorList>
    </citation>
    <scope>NUCLEOTIDE SEQUENCE [LARGE SCALE GENOMIC DNA]</scope>
    <source>
        <strain evidence="2 3">22581</strain>
    </source>
</reference>